<name>A0ABN7W0N8_GIGMA</name>
<comment type="cofactor">
    <cofactor evidence="1">
        <name>a divalent metal cation</name>
        <dbReference type="ChEBI" id="CHEBI:60240"/>
    </cofactor>
</comment>
<evidence type="ECO:0000256" key="2">
    <source>
        <dbReference type="ARBA" id="ARBA00022723"/>
    </source>
</evidence>
<evidence type="ECO:0000313" key="5">
    <source>
        <dbReference type="Proteomes" id="UP000789901"/>
    </source>
</evidence>
<reference evidence="4 5" key="1">
    <citation type="submission" date="2021-06" db="EMBL/GenBank/DDBJ databases">
        <authorList>
            <person name="Kallberg Y."/>
            <person name="Tangrot J."/>
            <person name="Rosling A."/>
        </authorList>
    </citation>
    <scope>NUCLEOTIDE SEQUENCE [LARGE SCALE GENOMIC DNA]</scope>
    <source>
        <strain evidence="4 5">120-4 pot B 10/14</strain>
    </source>
</reference>
<organism evidence="4 5">
    <name type="scientific">Gigaspora margarita</name>
    <dbReference type="NCBI Taxonomy" id="4874"/>
    <lineage>
        <taxon>Eukaryota</taxon>
        <taxon>Fungi</taxon>
        <taxon>Fungi incertae sedis</taxon>
        <taxon>Mucoromycota</taxon>
        <taxon>Glomeromycotina</taxon>
        <taxon>Glomeromycetes</taxon>
        <taxon>Diversisporales</taxon>
        <taxon>Gigasporaceae</taxon>
        <taxon>Gigaspora</taxon>
    </lineage>
</organism>
<feature type="non-terminal residue" evidence="4">
    <location>
        <position position="1"/>
    </location>
</feature>
<keyword evidence="2" id="KW-0479">Metal-binding</keyword>
<dbReference type="Proteomes" id="UP000789901">
    <property type="component" value="Unassembled WGS sequence"/>
</dbReference>
<sequence>IESSIDDSNNIDLDSNNKLSDNELELVQILSFYPQTLKEQIYFLYVQIQLAVTLFRLGSLSTIWAISAQFGIAKSTVHLFMERRISKIQGFSLVIGAIDGSHIPFFEAPSRINKDVYFSRKHKYGIHLQGIVDYKGLFINYDIGWPASVHDAKVFQNSNIYKQSANFFEKEEYLLGDSAYSLVPFVITPFKAFGCLKAKFQFLKQMKVKDSPK</sequence>
<dbReference type="InterPro" id="IPR027806">
    <property type="entry name" value="HARBI1_dom"/>
</dbReference>
<proteinExistence type="predicted"/>
<feature type="non-terminal residue" evidence="4">
    <location>
        <position position="213"/>
    </location>
</feature>
<accession>A0ABN7W0N8</accession>
<protein>
    <submittedName>
        <fullName evidence="4">24598_t:CDS:1</fullName>
    </submittedName>
</protein>
<evidence type="ECO:0000259" key="3">
    <source>
        <dbReference type="Pfam" id="PF13359"/>
    </source>
</evidence>
<dbReference type="EMBL" id="CAJVQB010027035">
    <property type="protein sequence ID" value="CAG8809809.1"/>
    <property type="molecule type" value="Genomic_DNA"/>
</dbReference>
<dbReference type="Pfam" id="PF13359">
    <property type="entry name" value="DDE_Tnp_4"/>
    <property type="match status" value="1"/>
</dbReference>
<evidence type="ECO:0000313" key="4">
    <source>
        <dbReference type="EMBL" id="CAG8809809.1"/>
    </source>
</evidence>
<comment type="caution">
    <text evidence="4">The sequence shown here is derived from an EMBL/GenBank/DDBJ whole genome shotgun (WGS) entry which is preliminary data.</text>
</comment>
<evidence type="ECO:0000256" key="1">
    <source>
        <dbReference type="ARBA" id="ARBA00001968"/>
    </source>
</evidence>
<keyword evidence="5" id="KW-1185">Reference proteome</keyword>
<gene>
    <name evidence="4" type="ORF">GMARGA_LOCUS24970</name>
</gene>
<feature type="domain" description="DDE Tnp4" evidence="3">
    <location>
        <begin position="98"/>
        <end position="191"/>
    </location>
</feature>